<keyword evidence="2" id="KW-1185">Reference proteome</keyword>
<dbReference type="EMBL" id="JADNYJ010000090">
    <property type="protein sequence ID" value="KAF8887470.1"/>
    <property type="molecule type" value="Genomic_DNA"/>
</dbReference>
<dbReference type="InterPro" id="IPR012337">
    <property type="entry name" value="RNaseH-like_sf"/>
</dbReference>
<evidence type="ECO:0000313" key="2">
    <source>
        <dbReference type="Proteomes" id="UP000724874"/>
    </source>
</evidence>
<accession>A0A9P5NHW6</accession>
<dbReference type="Proteomes" id="UP000724874">
    <property type="component" value="Unassembled WGS sequence"/>
</dbReference>
<name>A0A9P5NHW6_GYMJU</name>
<protein>
    <submittedName>
        <fullName evidence="1">Ribonuclease H-like domain-containing protein</fullName>
    </submittedName>
</protein>
<comment type="caution">
    <text evidence="1">The sequence shown here is derived from an EMBL/GenBank/DDBJ whole genome shotgun (WGS) entry which is preliminary data.</text>
</comment>
<dbReference type="SUPFAM" id="SSF53098">
    <property type="entry name" value="Ribonuclease H-like"/>
    <property type="match status" value="1"/>
</dbReference>
<dbReference type="OrthoDB" id="3236755at2759"/>
<evidence type="ECO:0000313" key="1">
    <source>
        <dbReference type="EMBL" id="KAF8887470.1"/>
    </source>
</evidence>
<gene>
    <name evidence="1" type="ORF">CPB84DRAFT_1684660</name>
</gene>
<sequence length="255" mass="29035">QVVEEIGKANISLICSDSTGNTRLGRRKVNEDYPTILDTGDCVHHIHNTMKDISKLPEFQNMLSLLKKTNAYFSKSTFSSTVLKDARETAEVAGGGLIKIGKTRFGMHWTSAVVLRHCFPFIKDLMDSGKAKPQDKNVCELFDSRQDLRTFEDEMEIYIEILSPLAHSLWSLESPETNAADVFIFWLAITSTLKDPFAKKSSKLGITETLKKKVTSIINQRYKAFIDESPTDIYFTAFFLDPRKDLIHSRLQFRE</sequence>
<dbReference type="AlphaFoldDB" id="A0A9P5NHW6"/>
<feature type="non-terminal residue" evidence="1">
    <location>
        <position position="255"/>
    </location>
</feature>
<proteinExistence type="predicted"/>
<reference evidence="1" key="1">
    <citation type="submission" date="2020-11" db="EMBL/GenBank/DDBJ databases">
        <authorList>
            <consortium name="DOE Joint Genome Institute"/>
            <person name="Ahrendt S."/>
            <person name="Riley R."/>
            <person name="Andreopoulos W."/>
            <person name="LaButti K."/>
            <person name="Pangilinan J."/>
            <person name="Ruiz-duenas F.J."/>
            <person name="Barrasa J.M."/>
            <person name="Sanchez-Garcia M."/>
            <person name="Camarero S."/>
            <person name="Miyauchi S."/>
            <person name="Serrano A."/>
            <person name="Linde D."/>
            <person name="Babiker R."/>
            <person name="Drula E."/>
            <person name="Ayuso-Fernandez I."/>
            <person name="Pacheco R."/>
            <person name="Padilla G."/>
            <person name="Ferreira P."/>
            <person name="Barriuso J."/>
            <person name="Kellner H."/>
            <person name="Castanera R."/>
            <person name="Alfaro M."/>
            <person name="Ramirez L."/>
            <person name="Pisabarro A.G."/>
            <person name="Kuo A."/>
            <person name="Tritt A."/>
            <person name="Lipzen A."/>
            <person name="He G."/>
            <person name="Yan M."/>
            <person name="Ng V."/>
            <person name="Cullen D."/>
            <person name="Martin F."/>
            <person name="Rosso M.-N."/>
            <person name="Henrissat B."/>
            <person name="Hibbett D."/>
            <person name="Martinez A.T."/>
            <person name="Grigoriev I.V."/>
        </authorList>
    </citation>
    <scope>NUCLEOTIDE SEQUENCE</scope>
    <source>
        <strain evidence="1">AH 44721</strain>
    </source>
</reference>
<organism evidence="1 2">
    <name type="scientific">Gymnopilus junonius</name>
    <name type="common">Spectacular rustgill mushroom</name>
    <name type="synonym">Gymnopilus spectabilis subsp. junonius</name>
    <dbReference type="NCBI Taxonomy" id="109634"/>
    <lineage>
        <taxon>Eukaryota</taxon>
        <taxon>Fungi</taxon>
        <taxon>Dikarya</taxon>
        <taxon>Basidiomycota</taxon>
        <taxon>Agaricomycotina</taxon>
        <taxon>Agaricomycetes</taxon>
        <taxon>Agaricomycetidae</taxon>
        <taxon>Agaricales</taxon>
        <taxon>Agaricineae</taxon>
        <taxon>Hymenogastraceae</taxon>
        <taxon>Gymnopilus</taxon>
    </lineage>
</organism>